<gene>
    <name evidence="1" type="ORF">DVG78_01645</name>
</gene>
<accession>A0A369IKL9</accession>
<reference evidence="1 2" key="1">
    <citation type="submission" date="2018-07" db="EMBL/GenBank/DDBJ databases">
        <title>Genome analysis of Runella aurantiaca.</title>
        <authorList>
            <person name="Yang X."/>
        </authorList>
    </citation>
    <scope>NUCLEOTIDE SEQUENCE [LARGE SCALE GENOMIC DNA]</scope>
    <source>
        <strain evidence="1 2">YX9</strain>
    </source>
</reference>
<comment type="caution">
    <text evidence="1">The sequence shown here is derived from an EMBL/GenBank/DDBJ whole genome shotgun (WGS) entry which is preliminary data.</text>
</comment>
<dbReference type="AlphaFoldDB" id="A0A369IKL9"/>
<keyword evidence="2" id="KW-1185">Reference proteome</keyword>
<protein>
    <submittedName>
        <fullName evidence="1">Uncharacterized protein</fullName>
    </submittedName>
</protein>
<dbReference type="Proteomes" id="UP000253141">
    <property type="component" value="Unassembled WGS sequence"/>
</dbReference>
<evidence type="ECO:0000313" key="1">
    <source>
        <dbReference type="EMBL" id="RDB07784.1"/>
    </source>
</evidence>
<sequence>MYRFGYVHHHKTRLGFILGGFLLIATTIATKYGLNKGKKHPYKEAKLVHGKRAYIEFYAFSESLQFLIRKRIFCPAKFKTVAMIERWANNILPELNKGLEDRFHFKD</sequence>
<evidence type="ECO:0000313" key="2">
    <source>
        <dbReference type="Proteomes" id="UP000253141"/>
    </source>
</evidence>
<proteinExistence type="predicted"/>
<name>A0A369IKL9_9BACT</name>
<dbReference type="EMBL" id="QPIW01000001">
    <property type="protein sequence ID" value="RDB07784.1"/>
    <property type="molecule type" value="Genomic_DNA"/>
</dbReference>
<organism evidence="1 2">
    <name type="scientific">Runella aurantiaca</name>
    <dbReference type="NCBI Taxonomy" id="2282308"/>
    <lineage>
        <taxon>Bacteria</taxon>
        <taxon>Pseudomonadati</taxon>
        <taxon>Bacteroidota</taxon>
        <taxon>Cytophagia</taxon>
        <taxon>Cytophagales</taxon>
        <taxon>Spirosomataceae</taxon>
        <taxon>Runella</taxon>
    </lineage>
</organism>